<dbReference type="InterPro" id="IPR036890">
    <property type="entry name" value="HATPase_C_sf"/>
</dbReference>
<proteinExistence type="predicted"/>
<reference evidence="4" key="1">
    <citation type="journal article" date="2014" name="Int. J. Syst. Evol. Microbiol.">
        <title>Complete genome sequence of Corynebacterium casei LMG S-19264T (=DSM 44701T), isolated from a smear-ripened cheese.</title>
        <authorList>
            <consortium name="US DOE Joint Genome Institute (JGI-PGF)"/>
            <person name="Walter F."/>
            <person name="Albersmeier A."/>
            <person name="Kalinowski J."/>
            <person name="Ruckert C."/>
        </authorList>
    </citation>
    <scope>NUCLEOTIDE SEQUENCE</scope>
    <source>
        <strain evidence="4">JCM 5069</strain>
    </source>
</reference>
<dbReference type="RefSeq" id="WP_189930398.1">
    <property type="nucleotide sequence ID" value="NZ_BNCD01000004.1"/>
</dbReference>
<reference evidence="4" key="2">
    <citation type="submission" date="2020-09" db="EMBL/GenBank/DDBJ databases">
        <authorList>
            <person name="Sun Q."/>
            <person name="Ohkuma M."/>
        </authorList>
    </citation>
    <scope>NUCLEOTIDE SEQUENCE</scope>
    <source>
        <strain evidence="4">JCM 5069</strain>
    </source>
</reference>
<evidence type="ECO:0000256" key="2">
    <source>
        <dbReference type="SAM" id="MobiDB-lite"/>
    </source>
</evidence>
<comment type="caution">
    <text evidence="4">The sequence shown here is derived from an EMBL/GenBank/DDBJ whole genome shotgun (WGS) entry which is preliminary data.</text>
</comment>
<organism evidence="4 5">
    <name type="scientific">Streptomyces sulfonofaciens</name>
    <dbReference type="NCBI Taxonomy" id="68272"/>
    <lineage>
        <taxon>Bacteria</taxon>
        <taxon>Bacillati</taxon>
        <taxon>Actinomycetota</taxon>
        <taxon>Actinomycetes</taxon>
        <taxon>Kitasatosporales</taxon>
        <taxon>Streptomycetaceae</taxon>
        <taxon>Streptomyces</taxon>
    </lineage>
</organism>
<keyword evidence="5" id="KW-1185">Reference proteome</keyword>
<dbReference type="InterPro" id="IPR003594">
    <property type="entry name" value="HATPase_dom"/>
</dbReference>
<dbReference type="Pfam" id="PF13581">
    <property type="entry name" value="HATPase_c_2"/>
    <property type="match status" value="1"/>
</dbReference>
<name>A0A919G0E3_9ACTN</name>
<dbReference type="GO" id="GO:0004674">
    <property type="term" value="F:protein serine/threonine kinase activity"/>
    <property type="evidence" value="ECO:0007669"/>
    <property type="project" value="UniProtKB-KW"/>
</dbReference>
<dbReference type="Gene3D" id="3.30.565.10">
    <property type="entry name" value="Histidine kinase-like ATPase, C-terminal domain"/>
    <property type="match status" value="1"/>
</dbReference>
<dbReference type="SUPFAM" id="SSF55874">
    <property type="entry name" value="ATPase domain of HSP90 chaperone/DNA topoisomerase II/histidine kinase"/>
    <property type="match status" value="1"/>
</dbReference>
<dbReference type="CDD" id="cd16936">
    <property type="entry name" value="HATPase_RsbW-like"/>
    <property type="match status" value="1"/>
</dbReference>
<dbReference type="PANTHER" id="PTHR35526:SF3">
    <property type="entry name" value="ANTI-SIGMA-F FACTOR RSBW"/>
    <property type="match status" value="1"/>
</dbReference>
<dbReference type="Proteomes" id="UP000603708">
    <property type="component" value="Unassembled WGS sequence"/>
</dbReference>
<dbReference type="EMBL" id="BNCD01000004">
    <property type="protein sequence ID" value="GHH75199.1"/>
    <property type="molecule type" value="Genomic_DNA"/>
</dbReference>
<protein>
    <recommendedName>
        <fullName evidence="3">Histidine kinase/HSP90-like ATPase domain-containing protein</fullName>
    </recommendedName>
</protein>
<evidence type="ECO:0000313" key="4">
    <source>
        <dbReference type="EMBL" id="GHH75199.1"/>
    </source>
</evidence>
<keyword evidence="1" id="KW-0723">Serine/threonine-protein kinase</keyword>
<evidence type="ECO:0000259" key="3">
    <source>
        <dbReference type="Pfam" id="PF13581"/>
    </source>
</evidence>
<dbReference type="InterPro" id="IPR050267">
    <property type="entry name" value="Anti-sigma-factor_SerPK"/>
</dbReference>
<gene>
    <name evidence="4" type="ORF">GCM10018793_17950</name>
</gene>
<dbReference type="PANTHER" id="PTHR35526">
    <property type="entry name" value="ANTI-SIGMA-F FACTOR RSBW-RELATED"/>
    <property type="match status" value="1"/>
</dbReference>
<sequence length="188" mass="19479">MAPPAHPAPSVSAPRGNSLHRALALRLPAVLPSVGRARAGVCRLLREWRIGAEVCDDAALVISELVTNAIAHTPGDQVVCRVHAGSRCLRIEVEDQGSGASAPLPRTPGPDDQCGRGLLLVGVLSSAWGVREGPGAAGRTVWAELATPSAPPACGPDRSAAPLPGLVPHPPRRSRPVERSTVPDCDRP</sequence>
<accession>A0A919G0E3</accession>
<feature type="domain" description="Histidine kinase/HSP90-like ATPase" evidence="3">
    <location>
        <begin position="28"/>
        <end position="142"/>
    </location>
</feature>
<keyword evidence="1" id="KW-0418">Kinase</keyword>
<feature type="region of interest" description="Disordered" evidence="2">
    <location>
        <begin position="147"/>
        <end position="188"/>
    </location>
</feature>
<evidence type="ECO:0000313" key="5">
    <source>
        <dbReference type="Proteomes" id="UP000603708"/>
    </source>
</evidence>
<dbReference type="AlphaFoldDB" id="A0A919G0E3"/>
<evidence type="ECO:0000256" key="1">
    <source>
        <dbReference type="ARBA" id="ARBA00022527"/>
    </source>
</evidence>
<keyword evidence="1" id="KW-0808">Transferase</keyword>